<feature type="transmembrane region" description="Helical" evidence="1">
    <location>
        <begin position="41"/>
        <end position="60"/>
    </location>
</feature>
<feature type="transmembrane region" description="Helical" evidence="1">
    <location>
        <begin position="66"/>
        <end position="85"/>
    </location>
</feature>
<organism evidence="2 3">
    <name type="scientific">Candidatus Yanofskybacteria bacterium GW2011_GWB1_45_11</name>
    <dbReference type="NCBI Taxonomy" id="1619026"/>
    <lineage>
        <taxon>Bacteria</taxon>
        <taxon>Candidatus Yanofskyibacteriota</taxon>
    </lineage>
</organism>
<reference evidence="2 3" key="1">
    <citation type="journal article" date="2015" name="Nature">
        <title>rRNA introns, odd ribosomes, and small enigmatic genomes across a large radiation of phyla.</title>
        <authorList>
            <person name="Brown C.T."/>
            <person name="Hug L.A."/>
            <person name="Thomas B.C."/>
            <person name="Sharon I."/>
            <person name="Castelle C.J."/>
            <person name="Singh A."/>
            <person name="Wilkins M.J."/>
            <person name="Williams K.H."/>
            <person name="Banfield J.F."/>
        </authorList>
    </citation>
    <scope>NUCLEOTIDE SEQUENCE [LARGE SCALE GENOMIC DNA]</scope>
</reference>
<dbReference type="EMBL" id="LCKD01000003">
    <property type="protein sequence ID" value="KKT90315.1"/>
    <property type="molecule type" value="Genomic_DNA"/>
</dbReference>
<name>A0A0G1L3J0_9BACT</name>
<dbReference type="AlphaFoldDB" id="A0A0G1L3J0"/>
<protein>
    <submittedName>
        <fullName evidence="2">Uncharacterized protein</fullName>
    </submittedName>
</protein>
<keyword evidence="1" id="KW-0472">Membrane</keyword>
<dbReference type="Proteomes" id="UP000034368">
    <property type="component" value="Unassembled WGS sequence"/>
</dbReference>
<proteinExistence type="predicted"/>
<sequence length="93" mass="10655">MKEPYNNLDSPFTNLIDILFSLTITPLVILSSLVIGLRDKIFILPFVFGIFCLLIMWVTFLPLPWATGAAYVLTGVFIYCHRDYLSDKVKPNR</sequence>
<evidence type="ECO:0000313" key="3">
    <source>
        <dbReference type="Proteomes" id="UP000034368"/>
    </source>
</evidence>
<accession>A0A0G1L3J0</accession>
<evidence type="ECO:0000256" key="1">
    <source>
        <dbReference type="SAM" id="Phobius"/>
    </source>
</evidence>
<keyword evidence="1" id="KW-0812">Transmembrane</keyword>
<keyword evidence="1" id="KW-1133">Transmembrane helix</keyword>
<evidence type="ECO:0000313" key="2">
    <source>
        <dbReference type="EMBL" id="KKT90315.1"/>
    </source>
</evidence>
<comment type="caution">
    <text evidence="2">The sequence shown here is derived from an EMBL/GenBank/DDBJ whole genome shotgun (WGS) entry which is preliminary data.</text>
</comment>
<feature type="transmembrane region" description="Helical" evidence="1">
    <location>
        <begin position="12"/>
        <end position="34"/>
    </location>
</feature>
<gene>
    <name evidence="2" type="ORF">UW90_C0003G0039</name>
</gene>